<dbReference type="AlphaFoldDB" id="A8ZMU6"/>
<evidence type="ECO:0000256" key="1">
    <source>
        <dbReference type="ARBA" id="ARBA00002286"/>
    </source>
</evidence>
<dbReference type="Gene3D" id="3.30.420.10">
    <property type="entry name" value="Ribonuclease H-like superfamily/Ribonuclease H"/>
    <property type="match status" value="1"/>
</dbReference>
<sequence length="248" mass="29438">MVRQCQLLGVSRSSLYYQPIAPSGEEMTLLKLMDQQYLRTPFYGSRRMKAYLQTQGYTVNRKRVQRLMRQLGLQAIYPKPKLSESHPEHQIYPYLLRGVDIVSVNQVWSTDITYLPVFRGHFYLVAIMDWFSRKVLSWRVSNTMDVYFCLAALEEALNKYPIPEIFNSDQGSQFTAHAFTDCLKQARVNISMDGRGRCHDNIFIERLWRSVKWELIYLKAFEDGQHLSQEVKNWFHWYNRQRPHQLLG</sequence>
<organism evidence="3 4">
    <name type="scientific">Acaryochloris marina (strain MBIC 11017)</name>
    <dbReference type="NCBI Taxonomy" id="329726"/>
    <lineage>
        <taxon>Bacteria</taxon>
        <taxon>Bacillati</taxon>
        <taxon>Cyanobacteriota</taxon>
        <taxon>Cyanophyceae</taxon>
        <taxon>Acaryochloridales</taxon>
        <taxon>Acaryochloridaceae</taxon>
        <taxon>Acaryochloris</taxon>
    </lineage>
</organism>
<dbReference type="EMBL" id="CP000840">
    <property type="protein sequence ID" value="ABW32145.1"/>
    <property type="molecule type" value="Genomic_DNA"/>
</dbReference>
<proteinExistence type="predicted"/>
<gene>
    <name evidence="3" type="ordered locus">AM1_C0210</name>
</gene>
<dbReference type="Proteomes" id="UP000000268">
    <property type="component" value="Plasmid pREB3"/>
</dbReference>
<evidence type="ECO:0000313" key="4">
    <source>
        <dbReference type="Proteomes" id="UP000000268"/>
    </source>
</evidence>
<evidence type="ECO:0000313" key="3">
    <source>
        <dbReference type="EMBL" id="ABW32145.1"/>
    </source>
</evidence>
<dbReference type="GO" id="GO:0003676">
    <property type="term" value="F:nucleic acid binding"/>
    <property type="evidence" value="ECO:0007669"/>
    <property type="project" value="InterPro"/>
</dbReference>
<reference evidence="3 4" key="1">
    <citation type="journal article" date="2008" name="Proc. Natl. Acad. Sci. U.S.A.">
        <title>Niche adaptation and genome expansion in the chlorophyll d-producing cyanobacterium Acaryochloris marina.</title>
        <authorList>
            <person name="Swingley W.D."/>
            <person name="Chen M."/>
            <person name="Cheung P.C."/>
            <person name="Conrad A.L."/>
            <person name="Dejesa L.C."/>
            <person name="Hao J."/>
            <person name="Honchak B.M."/>
            <person name="Karbach L.E."/>
            <person name="Kurdoglu A."/>
            <person name="Lahiri S."/>
            <person name="Mastrian S.D."/>
            <person name="Miyashita H."/>
            <person name="Page L."/>
            <person name="Ramakrishna P."/>
            <person name="Satoh S."/>
            <person name="Sattley W.M."/>
            <person name="Shimada Y."/>
            <person name="Taylor H.L."/>
            <person name="Tomo T."/>
            <person name="Tsuchiya T."/>
            <person name="Wang Z.T."/>
            <person name="Raymond J."/>
            <person name="Mimuro M."/>
            <person name="Blankenship R.E."/>
            <person name="Touchman J.W."/>
        </authorList>
    </citation>
    <scope>NUCLEOTIDE SEQUENCE [LARGE SCALE GENOMIC DNA]</scope>
    <source>
        <strain evidence="4">MBIC 11017</strain>
        <plasmid evidence="4">Plasmid pREB3</plasmid>
    </source>
</reference>
<dbReference type="NCBIfam" id="NF033516">
    <property type="entry name" value="transpos_IS3"/>
    <property type="match status" value="1"/>
</dbReference>
<dbReference type="HOGENOM" id="CLU_027402_4_1_3"/>
<dbReference type="Pfam" id="PF00665">
    <property type="entry name" value="rve"/>
    <property type="match status" value="1"/>
</dbReference>
<geneLocation type="plasmid" evidence="3 4">
    <name>pREB3</name>
</geneLocation>
<dbReference type="Pfam" id="PF13276">
    <property type="entry name" value="HTH_21"/>
    <property type="match status" value="1"/>
</dbReference>
<dbReference type="InterPro" id="IPR012337">
    <property type="entry name" value="RNaseH-like_sf"/>
</dbReference>
<dbReference type="SUPFAM" id="SSF53098">
    <property type="entry name" value="Ribonuclease H-like"/>
    <property type="match status" value="1"/>
</dbReference>
<protein>
    <submittedName>
        <fullName evidence="3">Integrase, catalytic region</fullName>
    </submittedName>
</protein>
<dbReference type="InterPro" id="IPR036397">
    <property type="entry name" value="RNaseH_sf"/>
</dbReference>
<accession>A8ZMU6</accession>
<name>A8ZMU6_ACAM1</name>
<dbReference type="InterPro" id="IPR001584">
    <property type="entry name" value="Integrase_cat-core"/>
</dbReference>
<dbReference type="InterPro" id="IPR048020">
    <property type="entry name" value="Transpos_IS3"/>
</dbReference>
<dbReference type="KEGG" id="amr:AM1_C0210"/>
<feature type="domain" description="Integrase catalytic" evidence="2">
    <location>
        <begin position="89"/>
        <end position="248"/>
    </location>
</feature>
<comment type="function">
    <text evidence="1">Involved in the transposition of the insertion sequence.</text>
</comment>
<dbReference type="InterPro" id="IPR025948">
    <property type="entry name" value="HTH-like_dom"/>
</dbReference>
<dbReference type="GO" id="GO:0015074">
    <property type="term" value="P:DNA integration"/>
    <property type="evidence" value="ECO:0007669"/>
    <property type="project" value="InterPro"/>
</dbReference>
<dbReference type="Pfam" id="PF13333">
    <property type="entry name" value="rve_2"/>
    <property type="match status" value="1"/>
</dbReference>
<keyword evidence="3" id="KW-0614">Plasmid</keyword>
<dbReference type="InterPro" id="IPR050900">
    <property type="entry name" value="Transposase_IS3/IS150/IS904"/>
</dbReference>
<evidence type="ECO:0000259" key="2">
    <source>
        <dbReference type="PROSITE" id="PS50994"/>
    </source>
</evidence>
<dbReference type="PANTHER" id="PTHR46889">
    <property type="entry name" value="TRANSPOSASE INSF FOR INSERTION SEQUENCE IS3B-RELATED"/>
    <property type="match status" value="1"/>
</dbReference>
<dbReference type="PANTHER" id="PTHR46889:SF4">
    <property type="entry name" value="TRANSPOSASE INSO FOR INSERTION SEQUENCE ELEMENT IS911B-RELATED"/>
    <property type="match status" value="1"/>
</dbReference>
<dbReference type="PROSITE" id="PS50994">
    <property type="entry name" value="INTEGRASE"/>
    <property type="match status" value="1"/>
</dbReference>
<keyword evidence="4" id="KW-1185">Reference proteome</keyword>